<evidence type="ECO:0000256" key="6">
    <source>
        <dbReference type="SAM" id="Coils"/>
    </source>
</evidence>
<keyword evidence="2" id="KW-0805">Transcription regulation</keyword>
<dbReference type="Pfam" id="PF00170">
    <property type="entry name" value="bZIP_1"/>
    <property type="match status" value="1"/>
</dbReference>
<dbReference type="CDD" id="cd14687">
    <property type="entry name" value="bZIP_ATF2"/>
    <property type="match status" value="1"/>
</dbReference>
<accession>A0A1X0SFL4</accession>
<protein>
    <recommendedName>
        <fullName evidence="8">BZIP domain-containing protein</fullName>
    </recommendedName>
</protein>
<keyword evidence="3" id="KW-0238">DNA-binding</keyword>
<evidence type="ECO:0000256" key="3">
    <source>
        <dbReference type="ARBA" id="ARBA00023125"/>
    </source>
</evidence>
<evidence type="ECO:0000313" key="9">
    <source>
        <dbReference type="EMBL" id="ORE23114.1"/>
    </source>
</evidence>
<feature type="coiled-coil region" evidence="6">
    <location>
        <begin position="134"/>
        <end position="168"/>
    </location>
</feature>
<organism evidence="9 10">
    <name type="scientific">Rhizopus microsporus</name>
    <dbReference type="NCBI Taxonomy" id="58291"/>
    <lineage>
        <taxon>Eukaryota</taxon>
        <taxon>Fungi</taxon>
        <taxon>Fungi incertae sedis</taxon>
        <taxon>Mucoromycota</taxon>
        <taxon>Mucoromycotina</taxon>
        <taxon>Mucoromycetes</taxon>
        <taxon>Mucorales</taxon>
        <taxon>Mucorineae</taxon>
        <taxon>Rhizopodaceae</taxon>
        <taxon>Rhizopus</taxon>
    </lineage>
</organism>
<comment type="subcellular location">
    <subcellularLocation>
        <location evidence="1">Nucleus</location>
    </subcellularLocation>
</comment>
<evidence type="ECO:0000256" key="5">
    <source>
        <dbReference type="ARBA" id="ARBA00023242"/>
    </source>
</evidence>
<evidence type="ECO:0000259" key="8">
    <source>
        <dbReference type="PROSITE" id="PS50217"/>
    </source>
</evidence>
<dbReference type="SMART" id="SM00338">
    <property type="entry name" value="BRLZ"/>
    <property type="match status" value="1"/>
</dbReference>
<gene>
    <name evidence="9" type="ORF">BCV71DRAFT_252492</name>
</gene>
<dbReference type="InterPro" id="IPR020956">
    <property type="entry name" value="TF_Aft1_OSM"/>
</dbReference>
<feature type="compositionally biased region" description="Low complexity" evidence="7">
    <location>
        <begin position="83"/>
        <end position="93"/>
    </location>
</feature>
<keyword evidence="5" id="KW-0539">Nucleus</keyword>
<dbReference type="GO" id="GO:0005634">
    <property type="term" value="C:nucleus"/>
    <property type="evidence" value="ECO:0007669"/>
    <property type="project" value="UniProtKB-SubCell"/>
</dbReference>
<dbReference type="InterPro" id="IPR004827">
    <property type="entry name" value="bZIP"/>
</dbReference>
<dbReference type="AlphaFoldDB" id="A0A1X0SFL4"/>
<dbReference type="FunFam" id="1.20.5.170:FF:000053">
    <property type="entry name" value="BZIP transcription factor AtfA"/>
    <property type="match status" value="1"/>
</dbReference>
<feature type="domain" description="BZIP" evidence="8">
    <location>
        <begin position="109"/>
        <end position="172"/>
    </location>
</feature>
<dbReference type="GO" id="GO:0003700">
    <property type="term" value="F:DNA-binding transcription factor activity"/>
    <property type="evidence" value="ECO:0007669"/>
    <property type="project" value="InterPro"/>
</dbReference>
<dbReference type="VEuPathDB" id="FungiDB:BCV72DRAFT_268756"/>
<dbReference type="Gene3D" id="1.20.5.170">
    <property type="match status" value="1"/>
</dbReference>
<dbReference type="EMBL" id="KV921260">
    <property type="protein sequence ID" value="ORE23114.1"/>
    <property type="molecule type" value="Genomic_DNA"/>
</dbReference>
<dbReference type="PANTHER" id="PTHR19304">
    <property type="entry name" value="CYCLIC-AMP RESPONSE ELEMENT BINDING PROTEIN"/>
    <property type="match status" value="1"/>
</dbReference>
<sequence length="206" mass="24127">MLLCIYQKSITEANCLYDNFIIVNKSKSIIEQEPNPFEQSFAAVSPPKFEFIQVNQKWASDNCSYKSNAGTVSSADSDDVIIKSKPSTSNNNSKPKKPRRRAPRKFDCEEKRREFLERNRIAALKCRQRKKQWLANLQARVDFLIQDNEHLELETNELKKEIMTLKQLLLTHKDCPHYNMMESQEKQSLHVYLTSEQQQLENPVFI</sequence>
<feature type="region of interest" description="Disordered" evidence="7">
    <location>
        <begin position="69"/>
        <end position="106"/>
    </location>
</feature>
<evidence type="ECO:0000256" key="1">
    <source>
        <dbReference type="ARBA" id="ARBA00004123"/>
    </source>
</evidence>
<name>A0A1X0SFL4_RHIZD</name>
<evidence type="ECO:0000313" key="10">
    <source>
        <dbReference type="Proteomes" id="UP000242381"/>
    </source>
</evidence>
<keyword evidence="6" id="KW-0175">Coiled coil</keyword>
<dbReference type="OMA" id="SITEANC"/>
<reference evidence="9 10" key="1">
    <citation type="journal article" date="2016" name="Proc. Natl. Acad. Sci. U.S.A.">
        <title>Lipid metabolic changes in an early divergent fungus govern the establishment of a mutualistic symbiosis with endobacteria.</title>
        <authorList>
            <person name="Lastovetsky O.A."/>
            <person name="Gaspar M.L."/>
            <person name="Mondo S.J."/>
            <person name="LaButti K.M."/>
            <person name="Sandor L."/>
            <person name="Grigoriev I.V."/>
            <person name="Henry S.A."/>
            <person name="Pawlowska T.E."/>
        </authorList>
    </citation>
    <scope>NUCLEOTIDE SEQUENCE [LARGE SCALE GENOMIC DNA]</scope>
    <source>
        <strain evidence="9 10">ATCC 11559</strain>
    </source>
</reference>
<proteinExistence type="predicted"/>
<dbReference type="GO" id="GO:0003677">
    <property type="term" value="F:DNA binding"/>
    <property type="evidence" value="ECO:0007669"/>
    <property type="project" value="UniProtKB-KW"/>
</dbReference>
<dbReference type="InterPro" id="IPR046347">
    <property type="entry name" value="bZIP_sf"/>
</dbReference>
<dbReference type="InterPro" id="IPR051027">
    <property type="entry name" value="bZIP_transcription_factors"/>
</dbReference>
<evidence type="ECO:0000256" key="7">
    <source>
        <dbReference type="SAM" id="MobiDB-lite"/>
    </source>
</evidence>
<evidence type="ECO:0000256" key="2">
    <source>
        <dbReference type="ARBA" id="ARBA00023015"/>
    </source>
</evidence>
<dbReference type="PROSITE" id="PS50217">
    <property type="entry name" value="BZIP"/>
    <property type="match status" value="1"/>
</dbReference>
<evidence type="ECO:0000256" key="4">
    <source>
        <dbReference type="ARBA" id="ARBA00023163"/>
    </source>
</evidence>
<dbReference type="SUPFAM" id="SSF57959">
    <property type="entry name" value="Leucine zipper domain"/>
    <property type="match status" value="1"/>
</dbReference>
<feature type="compositionally biased region" description="Basic residues" evidence="7">
    <location>
        <begin position="94"/>
        <end position="103"/>
    </location>
</feature>
<dbReference type="Proteomes" id="UP000242381">
    <property type="component" value="Unassembled WGS sequence"/>
</dbReference>
<keyword evidence="4" id="KW-0804">Transcription</keyword>
<dbReference type="Pfam" id="PF11785">
    <property type="entry name" value="Aft1_OSA"/>
    <property type="match status" value="1"/>
</dbReference>